<feature type="transmembrane region" description="Helical" evidence="1">
    <location>
        <begin position="21"/>
        <end position="40"/>
    </location>
</feature>
<organism evidence="3 4">
    <name type="scientific">Candidatus Ignatzschineria merdigallinarum</name>
    <dbReference type="NCBI Taxonomy" id="2838621"/>
    <lineage>
        <taxon>Bacteria</taxon>
        <taxon>Pseudomonadati</taxon>
        <taxon>Pseudomonadota</taxon>
        <taxon>Gammaproteobacteria</taxon>
        <taxon>Cardiobacteriales</taxon>
        <taxon>Ignatzschineriaceae</taxon>
        <taxon>Ignatzschineria</taxon>
    </lineage>
</organism>
<dbReference type="EMBL" id="DXHP01000171">
    <property type="protein sequence ID" value="HIW07190.1"/>
    <property type="molecule type" value="Genomic_DNA"/>
</dbReference>
<keyword evidence="1" id="KW-1133">Transmembrane helix</keyword>
<evidence type="ECO:0000256" key="1">
    <source>
        <dbReference type="SAM" id="Phobius"/>
    </source>
</evidence>
<keyword evidence="1" id="KW-0812">Transmembrane</keyword>
<sequence length="288" mass="32622">MNNFLNSKSLHNKQNQSIPKWGIALVLAFIYGVIFMGISAHHVAAKEIVAGLEVTENRYQHHRYIDATIDLEKLSLSQHWIDPAIDQGYASFNNLNSAVRKQNQKLLFAVNSGIYTKEYTPLGLYIENKQLLTPLNLVKSNEGQGNFALLPNGVFYITDKNRAYIADTDRFHEQFQGQYESIKDAVQSGPMLIINGEYNPYFIPKSDSLRIRSGVCASDNGQKVTFVVTEDRVNFYEFATYFKEKLQCDNALYLDGTLARMTVNGRVYGASFWQAKPLVGIWSVIQTP</sequence>
<keyword evidence="3" id="KW-0378">Hydrolase</keyword>
<accession>A0A9D1TUZ1</accession>
<keyword evidence="1" id="KW-0472">Membrane</keyword>
<name>A0A9D1TUZ1_9GAMM</name>
<reference evidence="3" key="2">
    <citation type="submission" date="2021-04" db="EMBL/GenBank/DDBJ databases">
        <authorList>
            <person name="Gilroy R."/>
        </authorList>
    </citation>
    <scope>NUCLEOTIDE SEQUENCE</scope>
    <source>
        <strain evidence="3">CHK160-9182</strain>
    </source>
</reference>
<proteinExistence type="predicted"/>
<dbReference type="Proteomes" id="UP000823934">
    <property type="component" value="Unassembled WGS sequence"/>
</dbReference>
<dbReference type="GO" id="GO:0016798">
    <property type="term" value="F:hydrolase activity, acting on glycosyl bonds"/>
    <property type="evidence" value="ECO:0007669"/>
    <property type="project" value="UniProtKB-KW"/>
</dbReference>
<feature type="domain" description="Phosphodiester glycosidase" evidence="2">
    <location>
        <begin position="106"/>
        <end position="258"/>
    </location>
</feature>
<dbReference type="Pfam" id="PF09992">
    <property type="entry name" value="NAGPA"/>
    <property type="match status" value="1"/>
</dbReference>
<comment type="caution">
    <text evidence="3">The sequence shown here is derived from an EMBL/GenBank/DDBJ whole genome shotgun (WGS) entry which is preliminary data.</text>
</comment>
<protein>
    <submittedName>
        <fullName evidence="3">Phosphodiester glycosidase family protein</fullName>
    </submittedName>
</protein>
<dbReference type="AlphaFoldDB" id="A0A9D1TUZ1"/>
<gene>
    <name evidence="3" type="ORF">H9889_07695</name>
</gene>
<keyword evidence="3" id="KW-0326">Glycosidase</keyword>
<evidence type="ECO:0000259" key="2">
    <source>
        <dbReference type="Pfam" id="PF09992"/>
    </source>
</evidence>
<evidence type="ECO:0000313" key="3">
    <source>
        <dbReference type="EMBL" id="HIW07190.1"/>
    </source>
</evidence>
<dbReference type="InterPro" id="IPR018711">
    <property type="entry name" value="NAGPA"/>
</dbReference>
<evidence type="ECO:0000313" key="4">
    <source>
        <dbReference type="Proteomes" id="UP000823934"/>
    </source>
</evidence>
<reference evidence="3" key="1">
    <citation type="journal article" date="2021" name="PeerJ">
        <title>Extensive microbial diversity within the chicken gut microbiome revealed by metagenomics and culture.</title>
        <authorList>
            <person name="Gilroy R."/>
            <person name="Ravi A."/>
            <person name="Getino M."/>
            <person name="Pursley I."/>
            <person name="Horton D.L."/>
            <person name="Alikhan N.F."/>
            <person name="Baker D."/>
            <person name="Gharbi K."/>
            <person name="Hall N."/>
            <person name="Watson M."/>
            <person name="Adriaenssens E.M."/>
            <person name="Foster-Nyarko E."/>
            <person name="Jarju S."/>
            <person name="Secka A."/>
            <person name="Antonio M."/>
            <person name="Oren A."/>
            <person name="Chaudhuri R.R."/>
            <person name="La Ragione R."/>
            <person name="Hildebrand F."/>
            <person name="Pallen M.J."/>
        </authorList>
    </citation>
    <scope>NUCLEOTIDE SEQUENCE</scope>
    <source>
        <strain evidence="3">CHK160-9182</strain>
    </source>
</reference>